<dbReference type="Proteomes" id="UP000321570">
    <property type="component" value="Unassembled WGS sequence"/>
</dbReference>
<proteinExistence type="predicted"/>
<keyword evidence="2" id="KW-1185">Reference proteome</keyword>
<gene>
    <name evidence="1" type="ORF">WMSIL1_LOCUS9985</name>
</gene>
<accession>A0A564YVU8</accession>
<sequence length="55" mass="6037">QHLSRSPYFGKSLANFGSKLIIEDSARRHLDCLGGLPSCSKMAYLCSISYKSDSP</sequence>
<protein>
    <submittedName>
        <fullName evidence="1">Uncharacterized protein</fullName>
    </submittedName>
</protein>
<feature type="non-terminal residue" evidence="1">
    <location>
        <position position="1"/>
    </location>
</feature>
<dbReference type="EMBL" id="CABIJS010000432">
    <property type="protein sequence ID" value="VUZ51290.1"/>
    <property type="molecule type" value="Genomic_DNA"/>
</dbReference>
<dbReference type="AlphaFoldDB" id="A0A564YVU8"/>
<evidence type="ECO:0000313" key="1">
    <source>
        <dbReference type="EMBL" id="VUZ51290.1"/>
    </source>
</evidence>
<organism evidence="1 2">
    <name type="scientific">Hymenolepis diminuta</name>
    <name type="common">Rat tapeworm</name>
    <dbReference type="NCBI Taxonomy" id="6216"/>
    <lineage>
        <taxon>Eukaryota</taxon>
        <taxon>Metazoa</taxon>
        <taxon>Spiralia</taxon>
        <taxon>Lophotrochozoa</taxon>
        <taxon>Platyhelminthes</taxon>
        <taxon>Cestoda</taxon>
        <taxon>Eucestoda</taxon>
        <taxon>Cyclophyllidea</taxon>
        <taxon>Hymenolepididae</taxon>
        <taxon>Hymenolepis</taxon>
    </lineage>
</organism>
<reference evidence="1 2" key="1">
    <citation type="submission" date="2019-07" db="EMBL/GenBank/DDBJ databases">
        <authorList>
            <person name="Jastrzebski P J."/>
            <person name="Paukszto L."/>
            <person name="Jastrzebski P J."/>
        </authorList>
    </citation>
    <scope>NUCLEOTIDE SEQUENCE [LARGE SCALE GENOMIC DNA]</scope>
    <source>
        <strain evidence="1 2">WMS-il1</strain>
    </source>
</reference>
<evidence type="ECO:0000313" key="2">
    <source>
        <dbReference type="Proteomes" id="UP000321570"/>
    </source>
</evidence>
<name>A0A564YVU8_HYMDI</name>